<dbReference type="EMBL" id="LN906597">
    <property type="protein sequence ID" value="CUT17393.1"/>
    <property type="molecule type" value="Genomic_DNA"/>
</dbReference>
<protein>
    <submittedName>
        <fullName evidence="2">Putative membrane protein</fullName>
    </submittedName>
</protein>
<dbReference type="RefSeq" id="WP_092342290.1">
    <property type="nucleotide sequence ID" value="NZ_FLSL01000101.1"/>
</dbReference>
<dbReference type="OrthoDB" id="9887061at2"/>
<feature type="transmembrane region" description="Helical" evidence="1">
    <location>
        <begin position="125"/>
        <end position="146"/>
    </location>
</feature>
<dbReference type="AlphaFoldDB" id="A0A0S4M176"/>
<evidence type="ECO:0000313" key="2">
    <source>
        <dbReference type="EMBL" id="CUT17393.1"/>
    </source>
</evidence>
<feature type="transmembrane region" description="Helical" evidence="1">
    <location>
        <begin position="158"/>
        <end position="179"/>
    </location>
</feature>
<evidence type="ECO:0000256" key="1">
    <source>
        <dbReference type="SAM" id="Phobius"/>
    </source>
</evidence>
<organism evidence="2 3">
    <name type="scientific">Candidatus Ichthyocystis hellenicum</name>
    <dbReference type="NCBI Taxonomy" id="1561003"/>
    <lineage>
        <taxon>Bacteria</taxon>
        <taxon>Pseudomonadati</taxon>
        <taxon>Pseudomonadota</taxon>
        <taxon>Betaproteobacteria</taxon>
        <taxon>Burkholderiales</taxon>
        <taxon>Candidatus Ichthyocystis</taxon>
    </lineage>
</organism>
<reference evidence="3" key="1">
    <citation type="submission" date="2015-11" db="EMBL/GenBank/DDBJ databases">
        <authorList>
            <person name="Seth-Smith H.M.B."/>
        </authorList>
    </citation>
    <scope>NUCLEOTIDE SEQUENCE [LARGE SCALE GENOMIC DNA]</scope>
    <source>
        <strain evidence="3">2013Ark11</strain>
    </source>
</reference>
<gene>
    <name evidence="2" type="ORF">Ark11_0548</name>
</gene>
<keyword evidence="1" id="KW-1133">Transmembrane helix</keyword>
<evidence type="ECO:0000313" key="3">
    <source>
        <dbReference type="Proteomes" id="UP000198651"/>
    </source>
</evidence>
<keyword evidence="1" id="KW-0812">Transmembrane</keyword>
<proteinExistence type="predicted"/>
<dbReference type="Proteomes" id="UP000198651">
    <property type="component" value="Chromosome I"/>
</dbReference>
<sequence length="197" mass="22434">MVGDNKFALTNNGCAAIDCCELEEIVPCEIEEPETSHQTMRPFLSTALTASRNVQGHTPDAAVSCSTTEESRKLPETEIVPILPLQEEMVPALPSEEGSLFEYDVYEPSENWECIPNSIVMYHRCVFLSALMFIFFVVLVIKPVCLAKGTKAKECDNMMFSLVCSSLPVMFLFNIYLHFSERNRRRRRERARNQQNL</sequence>
<keyword evidence="3" id="KW-1185">Reference proteome</keyword>
<name>A0A0S4M176_9BURK</name>
<accession>A0A0S4M176</accession>
<dbReference type="STRING" id="1561003.Ark11_0548"/>
<keyword evidence="1" id="KW-0472">Membrane</keyword>